<dbReference type="InterPro" id="IPR011333">
    <property type="entry name" value="SKP1/BTB/POZ_sf"/>
</dbReference>
<feature type="domain" description="BTB" evidence="1">
    <location>
        <begin position="89"/>
        <end position="158"/>
    </location>
</feature>
<dbReference type="CDD" id="cd18186">
    <property type="entry name" value="BTB_POZ_ZBTB_KLHL-like"/>
    <property type="match status" value="1"/>
</dbReference>
<evidence type="ECO:0000313" key="2">
    <source>
        <dbReference type="EMBL" id="KAF2664377.1"/>
    </source>
</evidence>
<dbReference type="OrthoDB" id="194443at2759"/>
<organism evidence="2 3">
    <name type="scientific">Microthyrium microscopicum</name>
    <dbReference type="NCBI Taxonomy" id="703497"/>
    <lineage>
        <taxon>Eukaryota</taxon>
        <taxon>Fungi</taxon>
        <taxon>Dikarya</taxon>
        <taxon>Ascomycota</taxon>
        <taxon>Pezizomycotina</taxon>
        <taxon>Dothideomycetes</taxon>
        <taxon>Dothideomycetes incertae sedis</taxon>
        <taxon>Microthyriales</taxon>
        <taxon>Microthyriaceae</taxon>
        <taxon>Microthyrium</taxon>
    </lineage>
</organism>
<dbReference type="PANTHER" id="PTHR47843:SF2">
    <property type="entry name" value="BTB DOMAIN-CONTAINING PROTEIN"/>
    <property type="match status" value="1"/>
</dbReference>
<proteinExistence type="predicted"/>
<name>A0A6A6TYY2_9PEZI</name>
<dbReference type="Pfam" id="PF00651">
    <property type="entry name" value="BTB"/>
    <property type="match status" value="1"/>
</dbReference>
<dbReference type="PANTHER" id="PTHR47843">
    <property type="entry name" value="BTB DOMAIN-CONTAINING PROTEIN-RELATED"/>
    <property type="match status" value="1"/>
</dbReference>
<evidence type="ECO:0000259" key="1">
    <source>
        <dbReference type="PROSITE" id="PS50097"/>
    </source>
</evidence>
<keyword evidence="3" id="KW-1185">Reference proteome</keyword>
<reference evidence="2" key="1">
    <citation type="journal article" date="2020" name="Stud. Mycol.">
        <title>101 Dothideomycetes genomes: a test case for predicting lifestyles and emergence of pathogens.</title>
        <authorList>
            <person name="Haridas S."/>
            <person name="Albert R."/>
            <person name="Binder M."/>
            <person name="Bloem J."/>
            <person name="Labutti K."/>
            <person name="Salamov A."/>
            <person name="Andreopoulos B."/>
            <person name="Baker S."/>
            <person name="Barry K."/>
            <person name="Bills G."/>
            <person name="Bluhm B."/>
            <person name="Cannon C."/>
            <person name="Castanera R."/>
            <person name="Culley D."/>
            <person name="Daum C."/>
            <person name="Ezra D."/>
            <person name="Gonzalez J."/>
            <person name="Henrissat B."/>
            <person name="Kuo A."/>
            <person name="Liang C."/>
            <person name="Lipzen A."/>
            <person name="Lutzoni F."/>
            <person name="Magnuson J."/>
            <person name="Mondo S."/>
            <person name="Nolan M."/>
            <person name="Ohm R."/>
            <person name="Pangilinan J."/>
            <person name="Park H.-J."/>
            <person name="Ramirez L."/>
            <person name="Alfaro M."/>
            <person name="Sun H."/>
            <person name="Tritt A."/>
            <person name="Yoshinaga Y."/>
            <person name="Zwiers L.-H."/>
            <person name="Turgeon B."/>
            <person name="Goodwin S."/>
            <person name="Spatafora J."/>
            <person name="Crous P."/>
            <person name="Grigoriev I."/>
        </authorList>
    </citation>
    <scope>NUCLEOTIDE SEQUENCE</scope>
    <source>
        <strain evidence="2">CBS 115976</strain>
    </source>
</reference>
<dbReference type="Gene3D" id="3.30.710.10">
    <property type="entry name" value="Potassium Channel Kv1.1, Chain A"/>
    <property type="match status" value="1"/>
</dbReference>
<dbReference type="Proteomes" id="UP000799302">
    <property type="component" value="Unassembled WGS sequence"/>
</dbReference>
<dbReference type="SUPFAM" id="SSF54695">
    <property type="entry name" value="POZ domain"/>
    <property type="match status" value="1"/>
</dbReference>
<dbReference type="AlphaFoldDB" id="A0A6A6TYY2"/>
<accession>A0A6A6TYY2</accession>
<gene>
    <name evidence="2" type="ORF">BT63DRAFT_460677</name>
</gene>
<dbReference type="PROSITE" id="PS50097">
    <property type="entry name" value="BTB"/>
    <property type="match status" value="1"/>
</dbReference>
<evidence type="ECO:0000313" key="3">
    <source>
        <dbReference type="Proteomes" id="UP000799302"/>
    </source>
</evidence>
<protein>
    <recommendedName>
        <fullName evidence="1">BTB domain-containing protein</fullName>
    </recommendedName>
</protein>
<dbReference type="InterPro" id="IPR000210">
    <property type="entry name" value="BTB/POZ_dom"/>
</dbReference>
<dbReference type="EMBL" id="MU004243">
    <property type="protein sequence ID" value="KAF2664377.1"/>
    <property type="molecule type" value="Genomic_DNA"/>
</dbReference>
<dbReference type="SMART" id="SM00225">
    <property type="entry name" value="BTB"/>
    <property type="match status" value="1"/>
</dbReference>
<sequence>MASKSWNVSIGSLIYFGKLNHLCRNTTVTTAEQENTVATFVGVMVDRNALVPIAPMEMADTPREPRKSSRLQVRNHQFCFRTQFKDFEATARVLVGPQSTPFLMHKELLCTHSPFFAAALNGSFAEATSQTVTLADVEPKHFEHVVLWFYTQRLENTEYFYKDGKPTYFALLDIYSLADRLTIEGMRNAIVDRMAELAERTNSVPTPSDTYILYETIRDNAPIRRLILDLFAFKKTDNLVATHPDEWHPSFLRELVCKLKRPGYVSLKRHDVRPWRPSAWPATKACAVCSTVIKPLVSANMCVVCEKAFCCLCIVRGESGGALDWTLAEKECKPWLRGMCAYHEHGETEVCRGR</sequence>